<geneLocation type="nucleomorph" evidence="5"/>
<dbReference type="Pfam" id="PF00270">
    <property type="entry name" value="DEAD"/>
    <property type="match status" value="1"/>
</dbReference>
<evidence type="ECO:0000256" key="2">
    <source>
        <dbReference type="ARBA" id="ARBA00022840"/>
    </source>
</evidence>
<dbReference type="InterPro" id="IPR011709">
    <property type="entry name" value="DEAD-box_helicase_OB_fold"/>
</dbReference>
<dbReference type="CDD" id="cd17917">
    <property type="entry name" value="DEXHc_RHA-like"/>
    <property type="match status" value="1"/>
</dbReference>
<dbReference type="SMART" id="SM00487">
    <property type="entry name" value="DEXDc"/>
    <property type="match status" value="1"/>
</dbReference>
<name>A0A0H5BR35_9EUKA</name>
<dbReference type="GO" id="GO:0000390">
    <property type="term" value="P:spliceosomal complex disassembly"/>
    <property type="evidence" value="ECO:0007669"/>
    <property type="project" value="TreeGrafter"/>
</dbReference>
<dbReference type="InterPro" id="IPR048333">
    <property type="entry name" value="HA2_WH"/>
</dbReference>
<dbReference type="InterPro" id="IPR007502">
    <property type="entry name" value="Helicase-assoc_dom"/>
</dbReference>
<dbReference type="InterPro" id="IPR001650">
    <property type="entry name" value="Helicase_C-like"/>
</dbReference>
<dbReference type="SMART" id="SM00490">
    <property type="entry name" value="HELICc"/>
    <property type="match status" value="1"/>
</dbReference>
<feature type="domain" description="Helicase ATP-binding" evidence="3">
    <location>
        <begin position="26"/>
        <end position="188"/>
    </location>
</feature>
<dbReference type="InterPro" id="IPR042035">
    <property type="entry name" value="DEAH_win-hel_dom"/>
</dbReference>
<dbReference type="AlphaFoldDB" id="A0A0H5BR35"/>
<dbReference type="GO" id="GO:0003723">
    <property type="term" value="F:RNA binding"/>
    <property type="evidence" value="ECO:0007669"/>
    <property type="project" value="TreeGrafter"/>
</dbReference>
<dbReference type="CDD" id="cd18791">
    <property type="entry name" value="SF2_C_RHA"/>
    <property type="match status" value="1"/>
</dbReference>
<dbReference type="Pfam" id="PF00271">
    <property type="entry name" value="Helicase_C"/>
    <property type="match status" value="1"/>
</dbReference>
<dbReference type="EMBL" id="AB996604">
    <property type="protein sequence ID" value="BAS02009.1"/>
    <property type="molecule type" value="Genomic_DNA"/>
</dbReference>
<dbReference type="Gene3D" id="3.40.50.300">
    <property type="entry name" value="P-loop containing nucleotide triphosphate hydrolases"/>
    <property type="match status" value="2"/>
</dbReference>
<keyword evidence="1" id="KW-0547">Nucleotide-binding</keyword>
<dbReference type="PROSITE" id="PS51194">
    <property type="entry name" value="HELICASE_CTER"/>
    <property type="match status" value="1"/>
</dbReference>
<dbReference type="Pfam" id="PF07717">
    <property type="entry name" value="OB_NTP_bind"/>
    <property type="match status" value="1"/>
</dbReference>
<dbReference type="Gene3D" id="1.10.10.2130">
    <property type="entry name" value="DEAH helicase family, winged-helix domain"/>
    <property type="match status" value="1"/>
</dbReference>
<evidence type="ECO:0000256" key="1">
    <source>
        <dbReference type="ARBA" id="ARBA00022741"/>
    </source>
</evidence>
<dbReference type="PANTHER" id="PTHR18934">
    <property type="entry name" value="ATP-DEPENDENT RNA HELICASE"/>
    <property type="match status" value="1"/>
</dbReference>
<dbReference type="PROSITE" id="PS51192">
    <property type="entry name" value="HELICASE_ATP_BIND_1"/>
    <property type="match status" value="1"/>
</dbReference>
<accession>A0A0H5BR35</accession>
<organism evidence="5">
    <name type="scientific">Amorphochlora amoebiformis</name>
    <dbReference type="NCBI Taxonomy" id="1561963"/>
    <lineage>
        <taxon>Eukaryota</taxon>
        <taxon>Sar</taxon>
        <taxon>Rhizaria</taxon>
        <taxon>Cercozoa</taxon>
        <taxon>Chlorarachniophyceae</taxon>
        <taxon>Amorphochlora</taxon>
    </lineage>
</organism>
<dbReference type="InterPro" id="IPR014001">
    <property type="entry name" value="Helicase_ATP-bd"/>
</dbReference>
<sequence>MALIFPLFGFRVRKALPIEFYANDLVKLLVKSNTFIVFGTTGSGKSTKIPQIIFEYHKKKKVIICTQPRRIAAVGLALRVSKEKNCNVGELVGFAIRFEDVTSEKTKIKYVTEGIIIKESIVNPLLPKYESIILDEAHERTINIDILFGILKKITALRKSFSLIISSATINVKQFSYYFNKCPIIVIPGKLYKITISYLKYYIPDYITTSIKTFLRLYHNQKNGHILMFLTGKAEIEISIEILKKELARALSKKYILIHPLYSGLSLHKQSEILKNTPKNLTKGIISTNIAETSLTIPGIKYVIDCGYYKCKIYNPNNRTDSLSILNISKSSANQRAGRAGRIEEGRCFRLFTEKSYRLEMISLNIPEIKRSNLTSLVLIIKTLGIKNILDFDFIDIPMINSLSIALEELFSLDALNVEGVLTKIGLIMSIFPLEPYTSRTLISSIILDCVVEVSLIAGLITNGIFLRHPQISKEKNILYDRNFLSYYGDHLTYLNVYKRWVATGYSSSWLAQYSLSHFAMNNVRKISKQLIMLVKKLEISIKIYSSNERKVCRSFTSGYYKNLAKRVKKSYYSVIINRRIVVVHPYSTMHLFNYPTIVFHNIINTKSEFIFNVCYSDIRWLKNTDINYL</sequence>
<dbReference type="PANTHER" id="PTHR18934:SF85">
    <property type="entry name" value="ATP-DEPENDENT RNA HELICASE DHX8"/>
    <property type="match status" value="1"/>
</dbReference>
<dbReference type="GO" id="GO:0004386">
    <property type="term" value="F:helicase activity"/>
    <property type="evidence" value="ECO:0007669"/>
    <property type="project" value="TreeGrafter"/>
</dbReference>
<dbReference type="SUPFAM" id="SSF52540">
    <property type="entry name" value="P-loop containing nucleoside triphosphate hydrolases"/>
    <property type="match status" value="1"/>
</dbReference>
<gene>
    <name evidence="5" type="primary">prp22</name>
</gene>
<protein>
    <submittedName>
        <fullName evidence="5">mRNA splicing factor PRP22</fullName>
    </submittedName>
</protein>
<dbReference type="GO" id="GO:0005524">
    <property type="term" value="F:ATP binding"/>
    <property type="evidence" value="ECO:0007669"/>
    <property type="project" value="UniProtKB-KW"/>
</dbReference>
<proteinExistence type="predicted"/>
<feature type="domain" description="Helicase C-terminal" evidence="4">
    <location>
        <begin position="210"/>
        <end position="385"/>
    </location>
</feature>
<dbReference type="Pfam" id="PF04408">
    <property type="entry name" value="WHD_HA2"/>
    <property type="match status" value="1"/>
</dbReference>
<keyword evidence="2" id="KW-0067">ATP-binding</keyword>
<reference evidence="5" key="1">
    <citation type="journal article" date="2015" name="Genome Biol. Evol.">
        <title>Nucleomorph Genome Sequences of Two Chlorarachniophytes, Amorphochlora amoebiformis and Lotharella vacuolata.</title>
        <authorList>
            <person name="Suzuki S."/>
            <person name="Shirato S."/>
            <person name="Hirakawa Y."/>
            <person name="Ishida K."/>
        </authorList>
    </citation>
    <scope>NUCLEOTIDE SEQUENCE</scope>
    <source>
        <strain evidence="5">CCMP2058</strain>
    </source>
</reference>
<dbReference type="GO" id="GO:0071013">
    <property type="term" value="C:catalytic step 2 spliceosome"/>
    <property type="evidence" value="ECO:0007669"/>
    <property type="project" value="TreeGrafter"/>
</dbReference>
<evidence type="ECO:0000259" key="3">
    <source>
        <dbReference type="PROSITE" id="PS51192"/>
    </source>
</evidence>
<dbReference type="InterPro" id="IPR027417">
    <property type="entry name" value="P-loop_NTPase"/>
</dbReference>
<keyword evidence="5" id="KW-0542">Nucleomorph</keyword>
<dbReference type="InterPro" id="IPR011545">
    <property type="entry name" value="DEAD/DEAH_box_helicase_dom"/>
</dbReference>
<evidence type="ECO:0000259" key="4">
    <source>
        <dbReference type="PROSITE" id="PS51194"/>
    </source>
</evidence>
<dbReference type="SMART" id="SM00847">
    <property type="entry name" value="HA2"/>
    <property type="match status" value="1"/>
</dbReference>
<evidence type="ECO:0000313" key="5">
    <source>
        <dbReference type="EMBL" id="BAS02009.1"/>
    </source>
</evidence>